<feature type="region of interest" description="Disordered" evidence="1">
    <location>
        <begin position="126"/>
        <end position="151"/>
    </location>
</feature>
<feature type="non-terminal residue" evidence="2">
    <location>
        <position position="274"/>
    </location>
</feature>
<reference evidence="2" key="1">
    <citation type="submission" date="2020-02" db="EMBL/GenBank/DDBJ databases">
        <authorList>
            <person name="Meier V. D."/>
        </authorList>
    </citation>
    <scope>NUCLEOTIDE SEQUENCE</scope>
    <source>
        <strain evidence="2">AVDCRST_MAG66</strain>
    </source>
</reference>
<feature type="compositionally biased region" description="Basic residues" evidence="1">
    <location>
        <begin position="193"/>
        <end position="205"/>
    </location>
</feature>
<feature type="compositionally biased region" description="Low complexity" evidence="1">
    <location>
        <begin position="60"/>
        <end position="82"/>
    </location>
</feature>
<sequence length="274" mass="29060">GRPRDARRTAGRRAARWSRRRAPGARRPRRRARRALGTGPAARRGRRRPGPGRPRRVRRGAAGPARHAAAAARPRPGTARGLPARRRRARGRRRGPLRHTGARPAPRPGAAAVDVGLHRLAQAGAAVLAQPGGQRRGRRRLPADPAHRPRRAHPAAALLLRPVGGAQQPAPRRVRAARPGLGHRPRVLAGVPRARRHQPARRAAHVRPAGAGRLRRARPAAPALRDAGRGPLGPRRGAALGRAGAAARLGPLRHVRPDGGHRADGVPAAGPGGH</sequence>
<feature type="region of interest" description="Disordered" evidence="1">
    <location>
        <begin position="193"/>
        <end position="274"/>
    </location>
</feature>
<evidence type="ECO:0000256" key="1">
    <source>
        <dbReference type="SAM" id="MobiDB-lite"/>
    </source>
</evidence>
<proteinExistence type="predicted"/>
<protein>
    <submittedName>
        <fullName evidence="2">Polyketide synthase modules and related proteins</fullName>
    </submittedName>
</protein>
<feature type="compositionally biased region" description="Basic residues" evidence="1">
    <location>
        <begin position="9"/>
        <end position="34"/>
    </location>
</feature>
<feature type="compositionally biased region" description="Basic and acidic residues" evidence="1">
    <location>
        <begin position="255"/>
        <end position="264"/>
    </location>
</feature>
<gene>
    <name evidence="2" type="ORF">AVDCRST_MAG66-3395</name>
</gene>
<dbReference type="AlphaFoldDB" id="A0A6J4QB65"/>
<feature type="region of interest" description="Disordered" evidence="1">
    <location>
        <begin position="1"/>
        <end position="110"/>
    </location>
</feature>
<organism evidence="2">
    <name type="scientific">uncultured Pseudonocardia sp</name>
    <dbReference type="NCBI Taxonomy" id="211455"/>
    <lineage>
        <taxon>Bacteria</taxon>
        <taxon>Bacillati</taxon>
        <taxon>Actinomycetota</taxon>
        <taxon>Actinomycetes</taxon>
        <taxon>Pseudonocardiales</taxon>
        <taxon>Pseudonocardiaceae</taxon>
        <taxon>Pseudonocardia</taxon>
        <taxon>environmental samples</taxon>
    </lineage>
</organism>
<feature type="compositionally biased region" description="Basic residues" evidence="1">
    <location>
        <begin position="83"/>
        <end position="101"/>
    </location>
</feature>
<name>A0A6J4QB65_9PSEU</name>
<feature type="non-terminal residue" evidence="2">
    <location>
        <position position="1"/>
    </location>
</feature>
<accession>A0A6J4QB65</accession>
<evidence type="ECO:0000313" key="2">
    <source>
        <dbReference type="EMBL" id="CAA9433227.1"/>
    </source>
</evidence>
<feature type="compositionally biased region" description="Basic residues" evidence="1">
    <location>
        <begin position="43"/>
        <end position="59"/>
    </location>
</feature>
<feature type="compositionally biased region" description="Low complexity" evidence="1">
    <location>
        <begin position="232"/>
        <end position="252"/>
    </location>
</feature>
<dbReference type="EMBL" id="CADCUS010000490">
    <property type="protein sequence ID" value="CAA9433227.1"/>
    <property type="molecule type" value="Genomic_DNA"/>
</dbReference>